<dbReference type="EMBL" id="OX336137">
    <property type="protein sequence ID" value="CAI2719359.1"/>
    <property type="molecule type" value="Genomic_DNA"/>
</dbReference>
<dbReference type="Proteomes" id="UP001157733">
    <property type="component" value="Chromosome"/>
</dbReference>
<evidence type="ECO:0000313" key="3">
    <source>
        <dbReference type="EMBL" id="CAI2719359.1"/>
    </source>
</evidence>
<sequence length="164" mass="18004">MFSRIIKVLKALNSSQRPWQISVALVLGAVAGLTPLLSLHNLVVLLLAFFININFSMFLLSLAGCTLFAFALDPLFHQIGYGLLTAEGLQGFWTQFFSCPVFLLGNLNNTLVMGSLVVSLGLGIPLIFVLNKMVVKYRLAFNGLIDRIPFLKFLKIPDTVESAA</sequence>
<evidence type="ECO:0000256" key="1">
    <source>
        <dbReference type="SAM" id="Phobius"/>
    </source>
</evidence>
<keyword evidence="1" id="KW-1133">Transmembrane helix</keyword>
<dbReference type="Pfam" id="PF09835">
    <property type="entry name" value="DUF2062"/>
    <property type="match status" value="1"/>
</dbReference>
<dbReference type="NCBIfam" id="TIGR03546">
    <property type="entry name" value="TIGR03546 family protein"/>
    <property type="match status" value="1"/>
</dbReference>
<feature type="transmembrane region" description="Helical" evidence="1">
    <location>
        <begin position="21"/>
        <end position="39"/>
    </location>
</feature>
<feature type="domain" description="DUF2062" evidence="2">
    <location>
        <begin position="10"/>
        <end position="138"/>
    </location>
</feature>
<keyword evidence="4" id="KW-1185">Reference proteome</keyword>
<evidence type="ECO:0000259" key="2">
    <source>
        <dbReference type="Pfam" id="PF09835"/>
    </source>
</evidence>
<dbReference type="RefSeq" id="WP_282012194.1">
    <property type="nucleotide sequence ID" value="NZ_OX336137.1"/>
</dbReference>
<keyword evidence="1" id="KW-0812">Transmembrane</keyword>
<dbReference type="InterPro" id="IPR019935">
    <property type="entry name" value="CHP03546"/>
</dbReference>
<organism evidence="3 4">
    <name type="scientific">Nitrospina watsonii</name>
    <dbReference type="NCBI Taxonomy" id="1323948"/>
    <lineage>
        <taxon>Bacteria</taxon>
        <taxon>Pseudomonadati</taxon>
        <taxon>Nitrospinota/Tectimicrobiota group</taxon>
        <taxon>Nitrospinota</taxon>
        <taxon>Nitrospinia</taxon>
        <taxon>Nitrospinales</taxon>
        <taxon>Nitrospinaceae</taxon>
        <taxon>Nitrospina</taxon>
    </lineage>
</organism>
<dbReference type="InterPro" id="IPR018639">
    <property type="entry name" value="DUF2062"/>
</dbReference>
<keyword evidence="1" id="KW-0472">Membrane</keyword>
<gene>
    <name evidence="3" type="ORF">NSPWAT_2503</name>
</gene>
<protein>
    <recommendedName>
        <fullName evidence="2">DUF2062 domain-containing protein</fullName>
    </recommendedName>
</protein>
<feature type="transmembrane region" description="Helical" evidence="1">
    <location>
        <begin position="111"/>
        <end position="130"/>
    </location>
</feature>
<feature type="transmembrane region" description="Helical" evidence="1">
    <location>
        <begin position="45"/>
        <end position="72"/>
    </location>
</feature>
<accession>A0ABM9HGT1</accession>
<name>A0ABM9HGT1_9BACT</name>
<proteinExistence type="predicted"/>
<evidence type="ECO:0000313" key="4">
    <source>
        <dbReference type="Proteomes" id="UP001157733"/>
    </source>
</evidence>
<reference evidence="3 4" key="1">
    <citation type="submission" date="2022-09" db="EMBL/GenBank/DDBJ databases">
        <authorList>
            <person name="Kop L."/>
        </authorList>
    </citation>
    <scope>NUCLEOTIDE SEQUENCE [LARGE SCALE GENOMIC DNA]</scope>
    <source>
        <strain evidence="3 4">347</strain>
    </source>
</reference>